<dbReference type="AlphaFoldDB" id="A0A840GID8"/>
<evidence type="ECO:0000256" key="1">
    <source>
        <dbReference type="ARBA" id="ARBA00022517"/>
    </source>
</evidence>
<dbReference type="EMBL" id="JACIGE010000008">
    <property type="protein sequence ID" value="MBB4247949.1"/>
    <property type="molecule type" value="Genomic_DNA"/>
</dbReference>
<keyword evidence="2" id="KW-0963">Cytoplasm</keyword>
<reference evidence="4 5" key="1">
    <citation type="submission" date="2020-08" db="EMBL/GenBank/DDBJ databases">
        <title>Genome sequencing of Purple Non-Sulfur Bacteria from various extreme environments.</title>
        <authorList>
            <person name="Mayer M."/>
        </authorList>
    </citation>
    <scope>NUCLEOTIDE SEQUENCE [LARGE SCALE GENOMIC DNA]</scope>
    <source>
        <strain evidence="4 5">2761</strain>
    </source>
</reference>
<comment type="caution">
    <text evidence="4">The sequence shown here is derived from an EMBL/GenBank/DDBJ whole genome shotgun (WGS) entry which is preliminary data.</text>
</comment>
<dbReference type="PANTHER" id="PTHR33515">
    <property type="entry name" value="RIBOSOME-BINDING FACTOR A, CHLOROPLASTIC-RELATED"/>
    <property type="match status" value="1"/>
</dbReference>
<keyword evidence="1 2" id="KW-0690">Ribosome biogenesis</keyword>
<dbReference type="RefSeq" id="WP_153116912.1">
    <property type="nucleotide sequence ID" value="NZ_JACIGE010000008.1"/>
</dbReference>
<comment type="subunit">
    <text evidence="2">Monomer. Binds 30S ribosomal subunits, but not 50S ribosomal subunits or 70S ribosomes.</text>
</comment>
<dbReference type="PANTHER" id="PTHR33515:SF1">
    <property type="entry name" value="RIBOSOME-BINDING FACTOR A, CHLOROPLASTIC-RELATED"/>
    <property type="match status" value="1"/>
</dbReference>
<comment type="function">
    <text evidence="2">One of several proteins that assist in the late maturation steps of the functional core of the 30S ribosomal subunit. Associates with free 30S ribosomal subunits (but not with 30S subunits that are part of 70S ribosomes or polysomes). Required for efficient processing of 16S rRNA. May interact with the 5'-terminal helix region of 16S rRNA.</text>
</comment>
<protein>
    <recommendedName>
        <fullName evidence="2">Ribosome-binding factor A</fullName>
    </recommendedName>
</protein>
<evidence type="ECO:0000256" key="3">
    <source>
        <dbReference type="SAM" id="MobiDB-lite"/>
    </source>
</evidence>
<dbReference type="GO" id="GO:0043024">
    <property type="term" value="F:ribosomal small subunit binding"/>
    <property type="evidence" value="ECO:0007669"/>
    <property type="project" value="TreeGrafter"/>
</dbReference>
<sequence>MKAGKSFSRKDRVTEQIRRELAELIRSELKDPRVGMVSLTGVELTPDYAHAKVFFSTLADAEHLPAVQTGLDTASGFLRRELFRRVRIHTTPQLHFVHDRSLERGADLSKLIQEAAALSDQTPLEDMDGEGGEPDETTGSAAS</sequence>
<keyword evidence="5" id="KW-1185">Reference proteome</keyword>
<dbReference type="SUPFAM" id="SSF89919">
    <property type="entry name" value="Ribosome-binding factor A, RbfA"/>
    <property type="match status" value="1"/>
</dbReference>
<name>A0A840GID8_RHOTE</name>
<comment type="similarity">
    <text evidence="2">Belongs to the RbfA family.</text>
</comment>
<feature type="compositionally biased region" description="Acidic residues" evidence="3">
    <location>
        <begin position="123"/>
        <end position="136"/>
    </location>
</feature>
<dbReference type="InterPro" id="IPR023799">
    <property type="entry name" value="RbfA_dom_sf"/>
</dbReference>
<dbReference type="Proteomes" id="UP000587070">
    <property type="component" value="Unassembled WGS sequence"/>
</dbReference>
<comment type="subcellular location">
    <subcellularLocation>
        <location evidence="2">Cytoplasm</location>
    </subcellularLocation>
</comment>
<evidence type="ECO:0000313" key="5">
    <source>
        <dbReference type="Proteomes" id="UP000587070"/>
    </source>
</evidence>
<dbReference type="HAMAP" id="MF_00003">
    <property type="entry name" value="RbfA"/>
    <property type="match status" value="1"/>
</dbReference>
<feature type="region of interest" description="Disordered" evidence="3">
    <location>
        <begin position="117"/>
        <end position="143"/>
    </location>
</feature>
<dbReference type="InterPro" id="IPR000238">
    <property type="entry name" value="RbfA"/>
</dbReference>
<gene>
    <name evidence="2" type="primary">rbfA</name>
    <name evidence="4" type="ORF">GGD90_002335</name>
</gene>
<proteinExistence type="inferred from homology"/>
<dbReference type="OrthoDB" id="307788at2"/>
<dbReference type="NCBIfam" id="TIGR00082">
    <property type="entry name" value="rbfA"/>
    <property type="match status" value="1"/>
</dbReference>
<dbReference type="InterPro" id="IPR015946">
    <property type="entry name" value="KH_dom-like_a/b"/>
</dbReference>
<dbReference type="Pfam" id="PF02033">
    <property type="entry name" value="RBFA"/>
    <property type="match status" value="1"/>
</dbReference>
<evidence type="ECO:0000313" key="4">
    <source>
        <dbReference type="EMBL" id="MBB4247949.1"/>
    </source>
</evidence>
<dbReference type="GO" id="GO:0030490">
    <property type="term" value="P:maturation of SSU-rRNA"/>
    <property type="evidence" value="ECO:0007669"/>
    <property type="project" value="UniProtKB-UniRule"/>
</dbReference>
<dbReference type="Gene3D" id="3.30.300.20">
    <property type="match status" value="1"/>
</dbReference>
<evidence type="ECO:0000256" key="2">
    <source>
        <dbReference type="HAMAP-Rule" id="MF_00003"/>
    </source>
</evidence>
<accession>A0A840GID8</accession>
<organism evidence="4 5">
    <name type="scientific">Rhodocyclus tenuis</name>
    <name type="common">Rhodospirillum tenue</name>
    <dbReference type="NCBI Taxonomy" id="1066"/>
    <lineage>
        <taxon>Bacteria</taxon>
        <taxon>Pseudomonadati</taxon>
        <taxon>Pseudomonadota</taxon>
        <taxon>Betaproteobacteria</taxon>
        <taxon>Rhodocyclales</taxon>
        <taxon>Rhodocyclaceae</taxon>
        <taxon>Rhodocyclus</taxon>
    </lineage>
</organism>
<dbReference type="GO" id="GO:0005829">
    <property type="term" value="C:cytosol"/>
    <property type="evidence" value="ECO:0007669"/>
    <property type="project" value="TreeGrafter"/>
</dbReference>